<sequence length="73" mass="8655">MQTLDSETFLPQTYKIKLKEESVVESLCEDPKLQIIQPFTAAYDLLPKFEYLVKTHHSRKRLQKFEHQLAGIY</sequence>
<evidence type="ECO:0000313" key="3">
    <source>
        <dbReference type="Proteomes" id="UP000663829"/>
    </source>
</evidence>
<dbReference type="Proteomes" id="UP000663829">
    <property type="component" value="Unassembled WGS sequence"/>
</dbReference>
<gene>
    <name evidence="1" type="ORF">GPM918_LOCUS46722</name>
    <name evidence="2" type="ORF">SRO942_LOCUS51491</name>
</gene>
<dbReference type="Proteomes" id="UP000681722">
    <property type="component" value="Unassembled WGS sequence"/>
</dbReference>
<reference evidence="1" key="1">
    <citation type="submission" date="2021-02" db="EMBL/GenBank/DDBJ databases">
        <authorList>
            <person name="Nowell W R."/>
        </authorList>
    </citation>
    <scope>NUCLEOTIDE SEQUENCE</scope>
</reference>
<keyword evidence="3" id="KW-1185">Reference proteome</keyword>
<feature type="non-terminal residue" evidence="1">
    <location>
        <position position="1"/>
    </location>
</feature>
<dbReference type="EMBL" id="CAJNOQ010070465">
    <property type="protein sequence ID" value="CAF1685593.1"/>
    <property type="molecule type" value="Genomic_DNA"/>
</dbReference>
<accession>A0A816H928</accession>
<proteinExistence type="predicted"/>
<protein>
    <submittedName>
        <fullName evidence="1">Uncharacterized protein</fullName>
    </submittedName>
</protein>
<dbReference type="EMBL" id="CAJOBC010164620">
    <property type="protein sequence ID" value="CAF4705949.1"/>
    <property type="molecule type" value="Genomic_DNA"/>
</dbReference>
<evidence type="ECO:0000313" key="1">
    <source>
        <dbReference type="EMBL" id="CAF1685593.1"/>
    </source>
</evidence>
<organism evidence="1 3">
    <name type="scientific">Didymodactylos carnosus</name>
    <dbReference type="NCBI Taxonomy" id="1234261"/>
    <lineage>
        <taxon>Eukaryota</taxon>
        <taxon>Metazoa</taxon>
        <taxon>Spiralia</taxon>
        <taxon>Gnathifera</taxon>
        <taxon>Rotifera</taxon>
        <taxon>Eurotatoria</taxon>
        <taxon>Bdelloidea</taxon>
        <taxon>Philodinida</taxon>
        <taxon>Philodinidae</taxon>
        <taxon>Didymodactylos</taxon>
    </lineage>
</organism>
<dbReference type="AlphaFoldDB" id="A0A816H928"/>
<evidence type="ECO:0000313" key="2">
    <source>
        <dbReference type="EMBL" id="CAF4705949.1"/>
    </source>
</evidence>
<comment type="caution">
    <text evidence="1">The sequence shown here is derived from an EMBL/GenBank/DDBJ whole genome shotgun (WGS) entry which is preliminary data.</text>
</comment>
<name>A0A816H928_9BILA</name>